<evidence type="ECO:0000256" key="1">
    <source>
        <dbReference type="SAM" id="Phobius"/>
    </source>
</evidence>
<dbReference type="RefSeq" id="WP_249590086.1">
    <property type="nucleotide sequence ID" value="NZ_BAAAQL010000011.1"/>
</dbReference>
<feature type="transmembrane region" description="Helical" evidence="1">
    <location>
        <begin position="237"/>
        <end position="256"/>
    </location>
</feature>
<sequence>MSTLTVARPAGVSEAAAPAPPASRGRALELQGFRGLAALSTVLFHVWQEYYTYDAAGAHPPVESPWVGALVSLEVIDLFFVMSAYLLTLSYARAAIDGGSIRTGKTFLFRRAIRILPLYFLAVLVVWASRNPTLPGDWRDLVGHLTFTHVFDQERIFYTLGPTWSLSLEVAFYLALVALGPLAVRVCRGLATRRARVAVCLSGCAALFVLPLVWISVAHYVVGVPHTDWPVYFGPQARFGGFAAGMALAVLLVALGERGKLSARATVPLAVVALAGLYALSYLSEAENFAHTFYHPIAALLWFALLYATLHVRAREQVCWHGLLRARWVTAVGLISYSLYIWHEPVMLQLIKSGLVPTGQAGFPFAALIVLAVALAVGTASYWLVEYPGSLLGKAKDGRGAARDFYPDPTR</sequence>
<feature type="transmembrane region" description="Helical" evidence="1">
    <location>
        <begin position="164"/>
        <end position="184"/>
    </location>
</feature>
<organism evidence="3 4">
    <name type="scientific">Streptomyces durmitorensis</name>
    <dbReference type="NCBI Taxonomy" id="319947"/>
    <lineage>
        <taxon>Bacteria</taxon>
        <taxon>Bacillati</taxon>
        <taxon>Actinomycetota</taxon>
        <taxon>Actinomycetes</taxon>
        <taxon>Kitasatosporales</taxon>
        <taxon>Streptomycetaceae</taxon>
        <taxon>Streptomyces</taxon>
    </lineage>
</organism>
<evidence type="ECO:0000259" key="2">
    <source>
        <dbReference type="Pfam" id="PF01757"/>
    </source>
</evidence>
<name>A0ABY4Q0X8_9ACTN</name>
<keyword evidence="3" id="KW-0012">Acyltransferase</keyword>
<dbReference type="InterPro" id="IPR050879">
    <property type="entry name" value="Acyltransferase_3"/>
</dbReference>
<keyword evidence="1" id="KW-0472">Membrane</keyword>
<keyword evidence="4" id="KW-1185">Reference proteome</keyword>
<feature type="domain" description="Acyltransferase 3" evidence="2">
    <location>
        <begin position="30"/>
        <end position="380"/>
    </location>
</feature>
<dbReference type="PANTHER" id="PTHR23028:SF53">
    <property type="entry name" value="ACYL_TRANSF_3 DOMAIN-CONTAINING PROTEIN"/>
    <property type="match status" value="1"/>
</dbReference>
<proteinExistence type="predicted"/>
<evidence type="ECO:0000313" key="3">
    <source>
        <dbReference type="EMBL" id="UQT58723.1"/>
    </source>
</evidence>
<gene>
    <name evidence="3" type="ORF">M4V62_28690</name>
</gene>
<feature type="transmembrane region" description="Helical" evidence="1">
    <location>
        <begin position="293"/>
        <end position="312"/>
    </location>
</feature>
<feature type="transmembrane region" description="Helical" evidence="1">
    <location>
        <begin position="196"/>
        <end position="217"/>
    </location>
</feature>
<feature type="transmembrane region" description="Helical" evidence="1">
    <location>
        <begin position="363"/>
        <end position="385"/>
    </location>
</feature>
<reference evidence="3 4" key="1">
    <citation type="submission" date="2022-05" db="EMBL/GenBank/DDBJ databases">
        <authorList>
            <person name="Zhou X."/>
            <person name="Li K."/>
            <person name="Man Y."/>
        </authorList>
    </citation>
    <scope>NUCLEOTIDE SEQUENCE [LARGE SCALE GENOMIC DNA]</scope>
    <source>
        <strain evidence="3 4">MS405</strain>
    </source>
</reference>
<evidence type="ECO:0000313" key="4">
    <source>
        <dbReference type="Proteomes" id="UP000829992"/>
    </source>
</evidence>
<protein>
    <submittedName>
        <fullName evidence="3">Acyltransferase</fullName>
    </submittedName>
</protein>
<accession>A0ABY4Q0X8</accession>
<dbReference type="Proteomes" id="UP000829992">
    <property type="component" value="Chromosome"/>
</dbReference>
<dbReference type="GO" id="GO:0016746">
    <property type="term" value="F:acyltransferase activity"/>
    <property type="evidence" value="ECO:0007669"/>
    <property type="project" value="UniProtKB-KW"/>
</dbReference>
<feature type="transmembrane region" description="Helical" evidence="1">
    <location>
        <begin position="112"/>
        <end position="129"/>
    </location>
</feature>
<dbReference type="InterPro" id="IPR002656">
    <property type="entry name" value="Acyl_transf_3_dom"/>
</dbReference>
<dbReference type="EMBL" id="CP097289">
    <property type="protein sequence ID" value="UQT58723.1"/>
    <property type="molecule type" value="Genomic_DNA"/>
</dbReference>
<feature type="transmembrane region" description="Helical" evidence="1">
    <location>
        <begin position="324"/>
        <end position="343"/>
    </location>
</feature>
<dbReference type="Pfam" id="PF01757">
    <property type="entry name" value="Acyl_transf_3"/>
    <property type="match status" value="1"/>
</dbReference>
<keyword evidence="1" id="KW-1133">Transmembrane helix</keyword>
<dbReference type="PANTHER" id="PTHR23028">
    <property type="entry name" value="ACETYLTRANSFERASE"/>
    <property type="match status" value="1"/>
</dbReference>
<feature type="transmembrane region" description="Helical" evidence="1">
    <location>
        <begin position="263"/>
        <end position="281"/>
    </location>
</feature>
<keyword evidence="1" id="KW-0812">Transmembrane</keyword>
<keyword evidence="3" id="KW-0808">Transferase</keyword>
<feature type="transmembrane region" description="Helical" evidence="1">
    <location>
        <begin position="66"/>
        <end position="91"/>
    </location>
</feature>